<dbReference type="InterPro" id="IPR003423">
    <property type="entry name" value="OMP_efflux"/>
</dbReference>
<dbReference type="PANTHER" id="PTHR30203:SF32">
    <property type="entry name" value="CATION EFFLUX SYSTEM PROTEIN CUSC"/>
    <property type="match status" value="1"/>
</dbReference>
<sequence>MPVPQQFSLSQNGLVNAADNYQNAGWRTFFIDNQVKTLISEALVNNRDLRMATLKVQEARAQYRLTDADRYPQLNGEGSGSWSGNLKGNTATTREFSTGLNASFDLDFFRSLKEHERSRAPKLFSH</sequence>
<dbReference type="AlphaFoldDB" id="A0A376MT19"/>
<dbReference type="Gene3D" id="1.20.1600.10">
    <property type="entry name" value="Outer membrane efflux proteins (OEP)"/>
    <property type="match status" value="1"/>
</dbReference>
<evidence type="ECO:0000256" key="1">
    <source>
        <dbReference type="ARBA" id="ARBA00004459"/>
    </source>
</evidence>
<organism evidence="3 4">
    <name type="scientific">Escherichia coli</name>
    <dbReference type="NCBI Taxonomy" id="562"/>
    <lineage>
        <taxon>Bacteria</taxon>
        <taxon>Pseudomonadati</taxon>
        <taxon>Pseudomonadota</taxon>
        <taxon>Gammaproteobacteria</taxon>
        <taxon>Enterobacterales</taxon>
        <taxon>Enterobacteriaceae</taxon>
        <taxon>Escherichia</taxon>
    </lineage>
</organism>
<protein>
    <submittedName>
        <fullName evidence="3">Copper/silver efflux system outer membrane protein CusC</fullName>
    </submittedName>
</protein>
<dbReference type="Pfam" id="PF02321">
    <property type="entry name" value="OEP"/>
    <property type="match status" value="1"/>
</dbReference>
<dbReference type="EMBL" id="UGAW01000001">
    <property type="protein sequence ID" value="STG53568.1"/>
    <property type="molecule type" value="Genomic_DNA"/>
</dbReference>
<comment type="similarity">
    <text evidence="2">Belongs to the outer membrane factor (OMF) (TC 1.B.17) family.</text>
</comment>
<evidence type="ECO:0000313" key="3">
    <source>
        <dbReference type="EMBL" id="STG53568.1"/>
    </source>
</evidence>
<dbReference type="InterPro" id="IPR010131">
    <property type="entry name" value="MdtP/NodT-like"/>
</dbReference>
<dbReference type="Gene3D" id="2.20.200.10">
    <property type="entry name" value="Outer membrane efflux proteins (OEP)"/>
    <property type="match status" value="1"/>
</dbReference>
<dbReference type="GO" id="GO:0009279">
    <property type="term" value="C:cell outer membrane"/>
    <property type="evidence" value="ECO:0007669"/>
    <property type="project" value="UniProtKB-SubCell"/>
</dbReference>
<dbReference type="GO" id="GO:0015562">
    <property type="term" value="F:efflux transmembrane transporter activity"/>
    <property type="evidence" value="ECO:0007669"/>
    <property type="project" value="InterPro"/>
</dbReference>
<gene>
    <name evidence="3" type="primary">cusC_1</name>
    <name evidence="3" type="ORF">NCTC11112_04114</name>
</gene>
<accession>A0A376MT19</accession>
<comment type="subcellular location">
    <subcellularLocation>
        <location evidence="1">Cell outer membrane</location>
        <topology evidence="1">Lipid-anchor</topology>
    </subcellularLocation>
</comment>
<dbReference type="Proteomes" id="UP000254817">
    <property type="component" value="Unassembled WGS sequence"/>
</dbReference>
<dbReference type="SUPFAM" id="SSF56954">
    <property type="entry name" value="Outer membrane efflux proteins (OEP)"/>
    <property type="match status" value="1"/>
</dbReference>
<evidence type="ECO:0000256" key="2">
    <source>
        <dbReference type="ARBA" id="ARBA00007613"/>
    </source>
</evidence>
<evidence type="ECO:0000313" key="4">
    <source>
        <dbReference type="Proteomes" id="UP000254817"/>
    </source>
</evidence>
<proteinExistence type="inferred from homology"/>
<dbReference type="PANTHER" id="PTHR30203">
    <property type="entry name" value="OUTER MEMBRANE CATION EFFLUX PROTEIN"/>
    <property type="match status" value="1"/>
</dbReference>
<name>A0A376MT19_ECOLX</name>
<reference evidence="3 4" key="1">
    <citation type="submission" date="2018-06" db="EMBL/GenBank/DDBJ databases">
        <authorList>
            <consortium name="Pathogen Informatics"/>
            <person name="Doyle S."/>
        </authorList>
    </citation>
    <scope>NUCLEOTIDE SEQUENCE [LARGE SCALE GENOMIC DNA]</scope>
    <source>
        <strain evidence="3 4">NCTC11112</strain>
    </source>
</reference>